<keyword evidence="3" id="KW-1185">Reference proteome</keyword>
<dbReference type="OrthoDB" id="7226381at2"/>
<evidence type="ECO:0000313" key="3">
    <source>
        <dbReference type="Proteomes" id="UP000317243"/>
    </source>
</evidence>
<gene>
    <name evidence="2" type="ORF">KOR42_23820</name>
</gene>
<feature type="domain" description="Helix-turn-helix" evidence="1">
    <location>
        <begin position="16"/>
        <end position="60"/>
    </location>
</feature>
<evidence type="ECO:0000259" key="1">
    <source>
        <dbReference type="Pfam" id="PF12728"/>
    </source>
</evidence>
<dbReference type="EMBL" id="SIHI01000001">
    <property type="protein sequence ID" value="TWT58995.1"/>
    <property type="molecule type" value="Genomic_DNA"/>
</dbReference>
<dbReference type="Pfam" id="PF12728">
    <property type="entry name" value="HTH_17"/>
    <property type="match status" value="1"/>
</dbReference>
<dbReference type="AlphaFoldDB" id="A0A5C5X9Z1"/>
<evidence type="ECO:0000313" key="2">
    <source>
        <dbReference type="EMBL" id="TWT58995.1"/>
    </source>
</evidence>
<dbReference type="RefSeq" id="WP_146509765.1">
    <property type="nucleotide sequence ID" value="NZ_SIHI01000001.1"/>
</dbReference>
<protein>
    <submittedName>
        <fullName evidence="2">Helix-turn-helix domain protein</fullName>
    </submittedName>
</protein>
<organism evidence="2 3">
    <name type="scientific">Thalassoglobus neptunius</name>
    <dbReference type="NCBI Taxonomy" id="1938619"/>
    <lineage>
        <taxon>Bacteria</taxon>
        <taxon>Pseudomonadati</taxon>
        <taxon>Planctomycetota</taxon>
        <taxon>Planctomycetia</taxon>
        <taxon>Planctomycetales</taxon>
        <taxon>Planctomycetaceae</taxon>
        <taxon>Thalassoglobus</taxon>
    </lineage>
</organism>
<reference evidence="2 3" key="1">
    <citation type="submission" date="2019-02" db="EMBL/GenBank/DDBJ databases">
        <title>Deep-cultivation of Planctomycetes and their phenomic and genomic characterization uncovers novel biology.</title>
        <authorList>
            <person name="Wiegand S."/>
            <person name="Jogler M."/>
            <person name="Boedeker C."/>
            <person name="Pinto D."/>
            <person name="Vollmers J."/>
            <person name="Rivas-Marin E."/>
            <person name="Kohn T."/>
            <person name="Peeters S.H."/>
            <person name="Heuer A."/>
            <person name="Rast P."/>
            <person name="Oberbeckmann S."/>
            <person name="Bunk B."/>
            <person name="Jeske O."/>
            <person name="Meyerdierks A."/>
            <person name="Storesund J.E."/>
            <person name="Kallscheuer N."/>
            <person name="Luecker S."/>
            <person name="Lage O.M."/>
            <person name="Pohl T."/>
            <person name="Merkel B.J."/>
            <person name="Hornburger P."/>
            <person name="Mueller R.-W."/>
            <person name="Bruemmer F."/>
            <person name="Labrenz M."/>
            <person name="Spormann A.M."/>
            <person name="Op Den Camp H."/>
            <person name="Overmann J."/>
            <person name="Amann R."/>
            <person name="Jetten M.S.M."/>
            <person name="Mascher T."/>
            <person name="Medema M.H."/>
            <person name="Devos D.P."/>
            <person name="Kaster A.-K."/>
            <person name="Ovreas L."/>
            <person name="Rohde M."/>
            <person name="Galperin M.Y."/>
            <person name="Jogler C."/>
        </authorList>
    </citation>
    <scope>NUCLEOTIDE SEQUENCE [LARGE SCALE GENOMIC DNA]</scope>
    <source>
        <strain evidence="2 3">KOR42</strain>
    </source>
</reference>
<dbReference type="InterPro" id="IPR041657">
    <property type="entry name" value="HTH_17"/>
</dbReference>
<sequence>MSKLPEDLSKVVVCEQEAMEILGCGRTTLYRLVKEGRIEKRKYLHRSVYTRKSLSEFKQSWWDSTESARRVIKRRKRHRRNGSRMPNAERG</sequence>
<comment type="caution">
    <text evidence="2">The sequence shown here is derived from an EMBL/GenBank/DDBJ whole genome shotgun (WGS) entry which is preliminary data.</text>
</comment>
<dbReference type="Proteomes" id="UP000317243">
    <property type="component" value="Unassembled WGS sequence"/>
</dbReference>
<name>A0A5C5X9Z1_9PLAN</name>
<accession>A0A5C5X9Z1</accession>
<proteinExistence type="predicted"/>